<dbReference type="InterPro" id="IPR055568">
    <property type="entry name" value="DUF7144"/>
</dbReference>
<evidence type="ECO:0000313" key="4">
    <source>
        <dbReference type="EMBL" id="PNE40352.1"/>
    </source>
</evidence>
<evidence type="ECO:0000256" key="2">
    <source>
        <dbReference type="SAM" id="Phobius"/>
    </source>
</evidence>
<feature type="region of interest" description="Disordered" evidence="1">
    <location>
        <begin position="1"/>
        <end position="21"/>
    </location>
</feature>
<dbReference type="RefSeq" id="WP_073444040.1">
    <property type="nucleotide sequence ID" value="NZ_LJSN01000002.1"/>
</dbReference>
<feature type="transmembrane region" description="Helical" evidence="2">
    <location>
        <begin position="100"/>
        <end position="118"/>
    </location>
</feature>
<dbReference type="Pfam" id="PF23636">
    <property type="entry name" value="DUF7144"/>
    <property type="match status" value="1"/>
</dbReference>
<dbReference type="Proteomes" id="UP000236047">
    <property type="component" value="Unassembled WGS sequence"/>
</dbReference>
<keyword evidence="2" id="KW-0812">Transmembrane</keyword>
<keyword evidence="2" id="KW-0472">Membrane</keyword>
<feature type="transmembrane region" description="Helical" evidence="2">
    <location>
        <begin position="124"/>
        <end position="143"/>
    </location>
</feature>
<evidence type="ECO:0000313" key="5">
    <source>
        <dbReference type="Proteomes" id="UP000236047"/>
    </source>
</evidence>
<gene>
    <name evidence="4" type="ORF">AOB60_05140</name>
</gene>
<feature type="transmembrane region" description="Helical" evidence="2">
    <location>
        <begin position="31"/>
        <end position="54"/>
    </location>
</feature>
<feature type="transmembrane region" description="Helical" evidence="2">
    <location>
        <begin position="74"/>
        <end position="93"/>
    </location>
</feature>
<protein>
    <recommendedName>
        <fullName evidence="3">DUF7144 domain-containing protein</fullName>
    </recommendedName>
</protein>
<dbReference type="EMBL" id="LJSN01000002">
    <property type="protein sequence ID" value="PNE40352.1"/>
    <property type="molecule type" value="Genomic_DNA"/>
</dbReference>
<comment type="caution">
    <text evidence="4">The sequence shown here is derived from an EMBL/GenBank/DDBJ whole genome shotgun (WGS) entry which is preliminary data.</text>
</comment>
<reference evidence="5" key="1">
    <citation type="submission" date="2015-09" db="EMBL/GenBank/DDBJ databases">
        <authorList>
            <person name="Graham D.E."/>
            <person name="Mahan K.M."/>
            <person name="Klingeman D.M."/>
            <person name="Fida T."/>
            <person name="Giannone R.J."/>
            <person name="Hettich R.L."/>
            <person name="Parry R.J."/>
            <person name="Spain J.C."/>
        </authorList>
    </citation>
    <scope>NUCLEOTIDE SEQUENCE [LARGE SCALE GENOMIC DNA]</scope>
    <source>
        <strain evidence="5">JCM 4701</strain>
    </source>
</reference>
<keyword evidence="2" id="KW-1133">Transmembrane helix</keyword>
<proteinExistence type="predicted"/>
<sequence>MASAAGHPTGTPHPGYGGRTTAPQTADRHGLVMFAGVMLGLLALFNGLDGIAAIVNSHIFLGNVSLVLGDMQAFGWLMLALAILQAAAAVGVLTKRSEAARWFGVAVLGLNAFAQMFFVPAYPVWSVMIIALDVLAIYGLCVYGGSTSATAGQEQGG</sequence>
<evidence type="ECO:0000259" key="3">
    <source>
        <dbReference type="Pfam" id="PF23636"/>
    </source>
</evidence>
<evidence type="ECO:0000256" key="1">
    <source>
        <dbReference type="SAM" id="MobiDB-lite"/>
    </source>
</evidence>
<accession>A0A2N8PH57</accession>
<dbReference type="AlphaFoldDB" id="A0A2N8PH57"/>
<organism evidence="4 5">
    <name type="scientific">Streptomyces noursei</name>
    <name type="common">Streptomyces albulus</name>
    <dbReference type="NCBI Taxonomy" id="1971"/>
    <lineage>
        <taxon>Bacteria</taxon>
        <taxon>Bacillati</taxon>
        <taxon>Actinomycetota</taxon>
        <taxon>Actinomycetes</taxon>
        <taxon>Kitasatosporales</taxon>
        <taxon>Streptomycetaceae</taxon>
        <taxon>Streptomyces</taxon>
    </lineage>
</organism>
<feature type="compositionally biased region" description="Low complexity" evidence="1">
    <location>
        <begin position="1"/>
        <end position="14"/>
    </location>
</feature>
<feature type="domain" description="DUF7144" evidence="3">
    <location>
        <begin position="32"/>
        <end position="144"/>
    </location>
</feature>
<name>A0A2N8PH57_STRNR</name>
<keyword evidence="5" id="KW-1185">Reference proteome</keyword>